<dbReference type="InterPro" id="IPR011008">
    <property type="entry name" value="Dimeric_a/b-barrel"/>
</dbReference>
<dbReference type="RefSeq" id="XP_060307926.1">
    <property type="nucleotide sequence ID" value="XM_060461498.1"/>
</dbReference>
<dbReference type="Pfam" id="PF07876">
    <property type="entry name" value="Dabb"/>
    <property type="match status" value="1"/>
</dbReference>
<feature type="region of interest" description="Disordered" evidence="1">
    <location>
        <begin position="514"/>
        <end position="540"/>
    </location>
</feature>
<reference evidence="3 4" key="1">
    <citation type="submission" date="2016-10" db="EMBL/GenBank/DDBJ databases">
        <title>The genome sequence of Colletotrichum fioriniae PJ7.</title>
        <authorList>
            <person name="Baroncelli R."/>
        </authorList>
    </citation>
    <scope>NUCLEOTIDE SEQUENCE [LARGE SCALE GENOMIC DNA]</scope>
    <source>
        <strain evidence="3 4">IMI 309622</strain>
    </source>
</reference>
<evidence type="ECO:0000256" key="1">
    <source>
        <dbReference type="SAM" id="MobiDB-lite"/>
    </source>
</evidence>
<accession>A0AAI9YLT6</accession>
<feature type="compositionally biased region" description="Basic and acidic residues" evidence="1">
    <location>
        <begin position="514"/>
        <end position="525"/>
    </location>
</feature>
<dbReference type="AlphaFoldDB" id="A0AAI9YLT6"/>
<sequence length="556" mass="61811">MSEQITRITLFKIPDEENQNKVLSLYQQMPQKALKDGKPYIVSVKAGLAVADQRAQGFTIAAISTFSSKEDMDYYDNGCSAHQELKGIAKGAHQGFAMDFGNLEDMFRWLTEARLLCDPDDESGNLPNYAENLMHQLQGYDDLPNTSDIRPRSQASDIEVHVAAANEGPKLLRVDPDGSRQHVSFQGSEGYSFDDQIYAALLDGGRASLSNAEAAGVIVLKQTTLSAATTTVCLIPPWLVSQPGKKKISLGCIGLALMLLLYQIYTTLRACRSNVTRTKKGTELANNISKLPTEILDDIFAAMGRDMPPESSHLLPQRLGKDQLKAGSCGLLPWLWDIDPACVDAKDSEPCPGGESFEWDWELLVRQLSRSVDYGVLPDVPDTIRATPSVTGPQGKPTMAGTGYHTDLAHVTAGLHKRRRIWQLLEEIFVGDTLPWPARQRCRYACWSRMETQKQDIPLCWDKTGNILARPIWLPSIEFGYSDNPTSEGHPMFFKRLGGGVHRRCGKARPPYWQRREVEKKHGDETGETEQQGDTETPAATVEEIYAVLRKLSYPV</sequence>
<evidence type="ECO:0000313" key="4">
    <source>
        <dbReference type="Proteomes" id="UP001240678"/>
    </source>
</evidence>
<evidence type="ECO:0000313" key="3">
    <source>
        <dbReference type="EMBL" id="KAK1515159.1"/>
    </source>
</evidence>
<gene>
    <name evidence="3" type="ORF">CCOS01_13352</name>
</gene>
<comment type="caution">
    <text evidence="3">The sequence shown here is derived from an EMBL/GenBank/DDBJ whole genome shotgun (WGS) entry which is preliminary data.</text>
</comment>
<dbReference type="GeneID" id="85345045"/>
<feature type="domain" description="Stress-response A/B barrel" evidence="2">
    <location>
        <begin position="5"/>
        <end position="100"/>
    </location>
</feature>
<organism evidence="3 4">
    <name type="scientific">Colletotrichum costaricense</name>
    <dbReference type="NCBI Taxonomy" id="1209916"/>
    <lineage>
        <taxon>Eukaryota</taxon>
        <taxon>Fungi</taxon>
        <taxon>Dikarya</taxon>
        <taxon>Ascomycota</taxon>
        <taxon>Pezizomycotina</taxon>
        <taxon>Sordariomycetes</taxon>
        <taxon>Hypocreomycetidae</taxon>
        <taxon>Glomerellales</taxon>
        <taxon>Glomerellaceae</taxon>
        <taxon>Colletotrichum</taxon>
        <taxon>Colletotrichum acutatum species complex</taxon>
    </lineage>
</organism>
<dbReference type="SUPFAM" id="SSF54909">
    <property type="entry name" value="Dimeric alpha+beta barrel"/>
    <property type="match status" value="1"/>
</dbReference>
<name>A0AAI9YLT6_9PEZI</name>
<dbReference type="PROSITE" id="PS51502">
    <property type="entry name" value="S_R_A_B_BARREL"/>
    <property type="match status" value="1"/>
</dbReference>
<keyword evidence="4" id="KW-1185">Reference proteome</keyword>
<evidence type="ECO:0000259" key="2">
    <source>
        <dbReference type="PROSITE" id="PS51502"/>
    </source>
</evidence>
<dbReference type="SMART" id="SM00886">
    <property type="entry name" value="Dabb"/>
    <property type="match status" value="1"/>
</dbReference>
<dbReference type="Gene3D" id="3.30.70.100">
    <property type="match status" value="1"/>
</dbReference>
<dbReference type="EMBL" id="MOOE01000017">
    <property type="protein sequence ID" value="KAK1515159.1"/>
    <property type="molecule type" value="Genomic_DNA"/>
</dbReference>
<dbReference type="InterPro" id="IPR013097">
    <property type="entry name" value="Dabb"/>
</dbReference>
<protein>
    <submittedName>
        <fullName evidence="3">Stress responsive A/B barrel domain-containing protein</fullName>
    </submittedName>
</protein>
<proteinExistence type="predicted"/>
<dbReference type="Proteomes" id="UP001240678">
    <property type="component" value="Unassembled WGS sequence"/>
</dbReference>